<dbReference type="EMBL" id="LZDL01000001">
    <property type="protein sequence ID" value="OBX48436.1"/>
    <property type="molecule type" value="Genomic_DNA"/>
</dbReference>
<evidence type="ECO:0000313" key="2">
    <source>
        <dbReference type="Proteomes" id="UP000092611"/>
    </source>
</evidence>
<evidence type="ECO:0000313" key="1">
    <source>
        <dbReference type="EMBL" id="OBX48436.1"/>
    </source>
</evidence>
<comment type="caution">
    <text evidence="1">The sequence shown here is derived from an EMBL/GenBank/DDBJ whole genome shotgun (WGS) entry which is preliminary data.</text>
</comment>
<evidence type="ECO:0008006" key="3">
    <source>
        <dbReference type="Google" id="ProtNLM"/>
    </source>
</evidence>
<organism evidence="1 2">
    <name type="scientific">Haemophilus haemolyticus</name>
    <dbReference type="NCBI Taxonomy" id="726"/>
    <lineage>
        <taxon>Bacteria</taxon>
        <taxon>Pseudomonadati</taxon>
        <taxon>Pseudomonadota</taxon>
        <taxon>Gammaproteobacteria</taxon>
        <taxon>Pasteurellales</taxon>
        <taxon>Pasteurellaceae</taxon>
        <taxon>Haemophilus</taxon>
    </lineage>
</organism>
<protein>
    <recommendedName>
        <fullName evidence="3">Protein CopB</fullName>
    </recommendedName>
</protein>
<accession>A0A1B8PHF2</accession>
<sequence>MSEIKENATEKRMRKKLVQVQVGLSDDIRTVLQEKCAELGQTEAALVRMLVMKGLREMGAIS</sequence>
<dbReference type="RefSeq" id="WP_053465672.1">
    <property type="nucleotide sequence ID" value="NZ_LZDL01000001.1"/>
</dbReference>
<reference evidence="1 2" key="1">
    <citation type="submission" date="2016-06" db="EMBL/GenBank/DDBJ databases">
        <title>Draft genome of Haemophilus haemolyticus CCUG 24149.</title>
        <authorList>
            <person name="Engstrom-Jakobsson H."/>
            <person name="Salva-Serra F."/>
            <person name="Thorell K."/>
            <person name="Gonzales-Siles L."/>
            <person name="Karlsson R."/>
            <person name="Boulund F."/>
            <person name="Engstrand L."/>
            <person name="Kristiansson E."/>
            <person name="Moore E."/>
        </authorList>
    </citation>
    <scope>NUCLEOTIDE SEQUENCE [LARGE SCALE GENOMIC DNA]</scope>
    <source>
        <strain evidence="1 2">CCUG 24149</strain>
    </source>
</reference>
<name>A0A1B8PHF2_HAEHA</name>
<dbReference type="Proteomes" id="UP000092611">
    <property type="component" value="Unassembled WGS sequence"/>
</dbReference>
<dbReference type="AlphaFoldDB" id="A0A1B8PHF2"/>
<proteinExistence type="predicted"/>
<gene>
    <name evidence="1" type="ORF">A9Z62_00065</name>
</gene>